<dbReference type="Gene3D" id="3.40.50.720">
    <property type="entry name" value="NAD(P)-binding Rossmann-like Domain"/>
    <property type="match status" value="1"/>
</dbReference>
<dbReference type="NCBIfam" id="TIGR00702">
    <property type="entry name" value="YcaO-type kinase domain"/>
    <property type="match status" value="1"/>
</dbReference>
<reference evidence="2" key="1">
    <citation type="journal article" date="2005" name="Microbiology (Mosc.)">
        <title>Cloning and characterization of goadsporin biosynthetic gene cluster from Streptomyces sp. TP-A0584.</title>
        <authorList>
            <person name="Onaka H."/>
            <person name="Nakaho M."/>
            <person name="Hayashi K."/>
            <person name="Igarashi Y."/>
            <person name="Furumai T."/>
        </authorList>
    </citation>
    <scope>NUCLEOTIDE SEQUENCE</scope>
    <source>
        <strain evidence="2">TP-A0584</strain>
    </source>
</reference>
<dbReference type="Gene3D" id="3.30.1330.230">
    <property type="match status" value="1"/>
</dbReference>
<protein>
    <submittedName>
        <fullName evidence="2">Goadsporin biosynthetic protein</fullName>
    </submittedName>
</protein>
<dbReference type="NCBIfam" id="TIGR03882">
    <property type="entry name" value="cyclo_dehyd_2"/>
    <property type="match status" value="1"/>
</dbReference>
<feature type="domain" description="YcaO" evidence="1">
    <location>
        <begin position="365"/>
        <end position="735"/>
    </location>
</feature>
<dbReference type="Gene3D" id="3.30.160.660">
    <property type="match status" value="1"/>
</dbReference>
<dbReference type="Pfam" id="PF02624">
    <property type="entry name" value="YcaO"/>
    <property type="match status" value="1"/>
</dbReference>
<dbReference type="SMR" id="Q3C2F7"/>
<dbReference type="InterPro" id="IPR022291">
    <property type="entry name" value="Bacteriocin_synth_cyclodeHase"/>
</dbReference>
<name>Q3C2F7_9ACTN</name>
<evidence type="ECO:0000313" key="2">
    <source>
        <dbReference type="EMBL" id="BAE46919.1"/>
    </source>
</evidence>
<dbReference type="AlphaFoldDB" id="Q3C2F7"/>
<accession>Q3C2F7</accession>
<dbReference type="Gene3D" id="3.30.40.250">
    <property type="match status" value="1"/>
</dbReference>
<evidence type="ECO:0000259" key="1">
    <source>
        <dbReference type="PROSITE" id="PS51664"/>
    </source>
</evidence>
<organism evidence="2">
    <name type="scientific">Streptomyces sp. TP-A0584</name>
    <dbReference type="NCBI Taxonomy" id="314563"/>
    <lineage>
        <taxon>Bacteria</taxon>
        <taxon>Bacillati</taxon>
        <taxon>Actinomycetota</taxon>
        <taxon>Actinomycetes</taxon>
        <taxon>Kitasatosporales</taxon>
        <taxon>Streptomycetaceae</taxon>
        <taxon>Streptomyces</taxon>
    </lineage>
</organism>
<gene>
    <name evidence="2" type="primary">godD</name>
</gene>
<sequence length="735" mass="80857">MLRGQLVESLSPLLMAGRTEDDLVTALAGMFPAQRILSALRQLEKAGYVRRAEAATGAETFAAGFWESSGVDGSTALARLASRTVRITGVGHAGSEGDVVRRVRKAGSSLGLHLTDGSADLTVVVTVDYLEPELARINAEALADGRPWMLAKPGGSVAWFGPFFRPGESACWACLAHRLSGNRMIETYVAKAPTRSASYSPTVNLPATQTAAEELTALHAAKWLAGVYAAQASEHSARPQGLNPDLLHTFDAVTLAAQEHLVFRRPQCPECGDGELMARQHQSPVRLRSMPKVTLVDGGHRSKDPQRMLDLHGHLISSALGPVTGLQKVPSVWPGFHAYTAGQNFAIPMSRPGDLRVGLRSQSCGKGMSDLQARASALGEALERYSGVYQGDEARITASYDDLGDRAIAPNDLALYSARQFDEREEWNNRDVHFHRVLAPFDTAAPIDWTPVWSLTMQRHRYVPTASLFYGYPLDRDHQYAAADSNGSAAGTSIEDAVLQGFMELVERDSVALWWYNRVQRPEVDLQSFGEPYFLEWLAQYRSLNREAWVLDLTSDFGIPVMAAISRRIDKPAEDILIAFGAHFDARIAVGRALTEMNQFLPAVVHAKPEGGGYTYPDPAQQHWWQTATLANQPYLRPLSAPRRTAGDFPVHESLDLLDDLHRAQATVEEHGMELLVINQTRPDVGLPVVKVIVPGMRHFWPRFAPGRLYDVPVKLGWVSQQTREEDLNPIGVFI</sequence>
<reference evidence="2" key="2">
    <citation type="journal article" date="2006" name="Nihon Hosenkin Gakkaishi">
        <title>Biosynthesis of heterocyclic antibiotics in actinomycetes and an approach to synthesize the natural compounds.</title>
        <authorList>
            <person name="Onaka H."/>
        </authorList>
    </citation>
    <scope>NUCLEOTIDE SEQUENCE</scope>
    <source>
        <strain evidence="2">TP-A0584</strain>
    </source>
</reference>
<dbReference type="EMBL" id="AB205012">
    <property type="protein sequence ID" value="BAE46919.1"/>
    <property type="molecule type" value="Genomic_DNA"/>
</dbReference>
<dbReference type="PANTHER" id="PTHR37809:SF1">
    <property type="entry name" value="RIBOSOMAL PROTEIN S12 METHYLTHIOTRANSFERASE ACCESSORY FACTOR YCAO"/>
    <property type="match status" value="1"/>
</dbReference>
<dbReference type="InterPro" id="IPR003776">
    <property type="entry name" value="YcaO-like_dom"/>
</dbReference>
<dbReference type="PROSITE" id="PS51664">
    <property type="entry name" value="YCAO"/>
    <property type="match status" value="1"/>
</dbReference>
<proteinExistence type="predicted"/>
<dbReference type="Gene3D" id="3.90.930.60">
    <property type="match status" value="1"/>
</dbReference>
<dbReference type="NCBIfam" id="TIGR03604">
    <property type="entry name" value="TOMM_cyclo_SagD"/>
    <property type="match status" value="1"/>
</dbReference>
<dbReference type="PANTHER" id="PTHR37809">
    <property type="entry name" value="RIBOSOMAL PROTEIN S12 METHYLTHIOTRANSFERASE ACCESSORY FACTOR YCAO"/>
    <property type="match status" value="1"/>
</dbReference>
<dbReference type="InterPro" id="IPR027624">
    <property type="entry name" value="TOMM_cyclo_SagD"/>
</dbReference>